<dbReference type="STRING" id="5466.A0A4R8QRV8"/>
<accession>A0A4R8QRV8</accession>
<dbReference type="InterPro" id="IPR046676">
    <property type="entry name" value="DUF6546"/>
</dbReference>
<dbReference type="Proteomes" id="UP000295703">
    <property type="component" value="Unassembled WGS sequence"/>
</dbReference>
<feature type="domain" description="DUF6546" evidence="1">
    <location>
        <begin position="259"/>
        <end position="406"/>
    </location>
</feature>
<dbReference type="Pfam" id="PF20183">
    <property type="entry name" value="DUF6546"/>
    <property type="match status" value="1"/>
</dbReference>
<proteinExistence type="predicted"/>
<evidence type="ECO:0000259" key="1">
    <source>
        <dbReference type="Pfam" id="PF20183"/>
    </source>
</evidence>
<evidence type="ECO:0000313" key="3">
    <source>
        <dbReference type="Proteomes" id="UP000295703"/>
    </source>
</evidence>
<comment type="caution">
    <text evidence="2">The sequence shown here is derived from an EMBL/GenBank/DDBJ whole genome shotgun (WGS) entry which is preliminary data.</text>
</comment>
<sequence>MLQHQTTDPAPQDGWLQQQLALQQSLGHSTGGFWWTDLPAELRLLILKELDELGNLIPARYGRKLRAKWAAVSREWYCFFEEPMFRHERLSSLKDQHVFFNELMAGPQRIYRRKFVSSIELYVPLGWHDTNENFTRNMTHFLHSLSKWGPLTEATQHGLSLELGFQLVFRDPQLDFDDHVTDEITLPKVPWVKSLSFKHSLEPLSPNALRILLGCFSGLRCLEYHRFEFPKQLRDQITTTVFDNLPSTVEVVSYSLNDMPSGTTDPRESPVTSSVVAASRRARVFLVAFAVDATDFFRVHALSRPSPARCWPHLSHLSLTSKKALTKSSGSDMANQLIISAAKAAELMPKLEVLELHYFNSRRENFFFRYHVFDGYATLTIQTTWDFRLGGAAVGAWEEMRHERGIYTPLRVYSSIEAKTNWSATLAPMSLDRHSKPIVV</sequence>
<evidence type="ECO:0000313" key="2">
    <source>
        <dbReference type="EMBL" id="TDZ37103.1"/>
    </source>
</evidence>
<gene>
    <name evidence="2" type="ORF">CTRI78_v011167</name>
</gene>
<dbReference type="AlphaFoldDB" id="A0A4R8QRV8"/>
<name>A0A4R8QRV8_COLTR</name>
<keyword evidence="3" id="KW-1185">Reference proteome</keyword>
<organism evidence="2 3">
    <name type="scientific">Colletotrichum trifolii</name>
    <dbReference type="NCBI Taxonomy" id="5466"/>
    <lineage>
        <taxon>Eukaryota</taxon>
        <taxon>Fungi</taxon>
        <taxon>Dikarya</taxon>
        <taxon>Ascomycota</taxon>
        <taxon>Pezizomycotina</taxon>
        <taxon>Sordariomycetes</taxon>
        <taxon>Hypocreomycetidae</taxon>
        <taxon>Glomerellales</taxon>
        <taxon>Glomerellaceae</taxon>
        <taxon>Colletotrichum</taxon>
        <taxon>Colletotrichum orbiculare species complex</taxon>
    </lineage>
</organism>
<reference evidence="2 3" key="1">
    <citation type="submission" date="2018-12" db="EMBL/GenBank/DDBJ databases">
        <title>Genome sequence and assembly of Colletotrichum trifolii.</title>
        <authorList>
            <person name="Gan P."/>
            <person name="Shirasu K."/>
        </authorList>
    </citation>
    <scope>NUCLEOTIDE SEQUENCE [LARGE SCALE GENOMIC DNA]</scope>
    <source>
        <strain evidence="2 3">543-2</strain>
    </source>
</reference>
<dbReference type="EMBL" id="RYZW01000241">
    <property type="protein sequence ID" value="TDZ37103.1"/>
    <property type="molecule type" value="Genomic_DNA"/>
</dbReference>
<protein>
    <recommendedName>
        <fullName evidence="1">DUF6546 domain-containing protein</fullName>
    </recommendedName>
</protein>